<evidence type="ECO:0000256" key="19">
    <source>
        <dbReference type="PIRSR" id="PIRSR600823-4"/>
    </source>
</evidence>
<feature type="binding site" description="axial binding residue" evidence="18">
    <location>
        <position position="184"/>
    </location>
    <ligand>
        <name>heme b</name>
        <dbReference type="ChEBI" id="CHEBI:60344"/>
    </ligand>
    <ligandPart>
        <name>Fe</name>
        <dbReference type="ChEBI" id="CHEBI:18248"/>
    </ligandPart>
</feature>
<dbReference type="PRINTS" id="PR00461">
    <property type="entry name" value="PLPEROXIDASE"/>
</dbReference>
<evidence type="ECO:0000256" key="9">
    <source>
        <dbReference type="ARBA" id="ARBA00022729"/>
    </source>
</evidence>
<comment type="cofactor">
    <cofactor evidence="18 21">
        <name>heme b</name>
        <dbReference type="ChEBI" id="CHEBI:60344"/>
    </cofactor>
    <text evidence="18 21">Binds 1 heme b (iron(II)-protoporphyrin IX) group per subunit.</text>
</comment>
<keyword evidence="11 21" id="KW-0560">Oxidoreductase</keyword>
<evidence type="ECO:0000256" key="17">
    <source>
        <dbReference type="PIRSR" id="PIRSR600823-2"/>
    </source>
</evidence>
<comment type="catalytic activity">
    <reaction evidence="1 21">
        <text>2 a phenolic donor + H2O2 = 2 a phenolic radical donor + 2 H2O</text>
        <dbReference type="Rhea" id="RHEA:56136"/>
        <dbReference type="ChEBI" id="CHEBI:15377"/>
        <dbReference type="ChEBI" id="CHEBI:16240"/>
        <dbReference type="ChEBI" id="CHEBI:139520"/>
        <dbReference type="ChEBI" id="CHEBI:139521"/>
        <dbReference type="EC" id="1.11.1.7"/>
    </reaction>
</comment>
<dbReference type="PRINTS" id="PR00458">
    <property type="entry name" value="PEROXIDASE"/>
</dbReference>
<dbReference type="EC" id="1.11.1.7" evidence="4 21"/>
<keyword evidence="15 21" id="KW-0376">Hydrogen peroxide</keyword>
<dbReference type="GO" id="GO:0046872">
    <property type="term" value="F:metal ion binding"/>
    <property type="evidence" value="ECO:0007669"/>
    <property type="project" value="UniProtKB-UniRule"/>
</dbReference>
<evidence type="ECO:0000256" key="5">
    <source>
        <dbReference type="ARBA" id="ARBA00022525"/>
    </source>
</evidence>
<dbReference type="AlphaFoldDB" id="A0AAD1Z986"/>
<dbReference type="InterPro" id="IPR019793">
    <property type="entry name" value="Peroxidases_heam-ligand_BS"/>
</dbReference>
<dbReference type="InterPro" id="IPR002016">
    <property type="entry name" value="Haem_peroxidase"/>
</dbReference>
<evidence type="ECO:0000256" key="10">
    <source>
        <dbReference type="ARBA" id="ARBA00022837"/>
    </source>
</evidence>
<evidence type="ECO:0000256" key="16">
    <source>
        <dbReference type="PIRSR" id="PIRSR600823-1"/>
    </source>
</evidence>
<evidence type="ECO:0000256" key="2">
    <source>
        <dbReference type="ARBA" id="ARBA00002322"/>
    </source>
</evidence>
<sequence length="415" mass="44520">MVPLLLILILSCFIGASQGLQVGFYANTCPNAESIVRRVVSEAAASEQNAPPVLLRLHFHDCFVNGCDGSILITTGLETDEKSAFGHQGVQGFEIIERAKAQLEATCPGIVSCADIVALAARDAVFLTNGPLYEVPTGRRDGLVSNKSLADNMPDITDSIDTLKAKFSEKGLSGMDLVLLSSAHTIGTTACFFMTNRLYEFTAGGGSDPSINPGFLPELKATCPQNGNPNTRLAMDRGSGQTFDKQILQNIRSGFAVLETDARLYEDVATKRVVDSYFGFFSPVLGPSFEADFAKAMVKMGEIGVLTGSEGEIRRLSVVNLNKIFEQIAGDDCFQDIFCVAKISDPVKLSASRTKSTAWNCDGSNLLCNSTSSSNCSPWPVGLFGEQKKMISVLAVYVRSGKKLSSGPHSIYAIF</sequence>
<organism evidence="23 24">
    <name type="scientific">Fraxinus pennsylvanica</name>
    <dbReference type="NCBI Taxonomy" id="56036"/>
    <lineage>
        <taxon>Eukaryota</taxon>
        <taxon>Viridiplantae</taxon>
        <taxon>Streptophyta</taxon>
        <taxon>Embryophyta</taxon>
        <taxon>Tracheophyta</taxon>
        <taxon>Spermatophyta</taxon>
        <taxon>Magnoliopsida</taxon>
        <taxon>eudicotyledons</taxon>
        <taxon>Gunneridae</taxon>
        <taxon>Pentapetalae</taxon>
        <taxon>asterids</taxon>
        <taxon>lamiids</taxon>
        <taxon>Lamiales</taxon>
        <taxon>Oleaceae</taxon>
        <taxon>Oleeae</taxon>
        <taxon>Fraxinus</taxon>
    </lineage>
</organism>
<feature type="binding site" evidence="18">
    <location>
        <position position="244"/>
    </location>
    <ligand>
        <name>Ca(2+)</name>
        <dbReference type="ChEBI" id="CHEBI:29108"/>
        <label>2</label>
    </ligand>
</feature>
<evidence type="ECO:0000313" key="24">
    <source>
        <dbReference type="Proteomes" id="UP000834106"/>
    </source>
</evidence>
<comment type="similarity">
    <text evidence="3">Belongs to the peroxidase family. Ascorbate peroxidase subfamily.</text>
</comment>
<dbReference type="FunFam" id="1.10.420.10:FF:000010">
    <property type="entry name" value="Peroxidase"/>
    <property type="match status" value="1"/>
</dbReference>
<feature type="domain" description="Plant heme peroxidase family profile" evidence="22">
    <location>
        <begin position="19"/>
        <end position="315"/>
    </location>
</feature>
<dbReference type="InterPro" id="IPR000823">
    <property type="entry name" value="Peroxidase_pln"/>
</dbReference>
<dbReference type="PROSITE" id="PS50873">
    <property type="entry name" value="PEROXIDASE_4"/>
    <property type="match status" value="1"/>
</dbReference>
<feature type="disulfide bond" evidence="20">
    <location>
        <begin position="191"/>
        <end position="223"/>
    </location>
</feature>
<dbReference type="Gene3D" id="1.10.420.10">
    <property type="entry name" value="Peroxidase, domain 2"/>
    <property type="match status" value="1"/>
</dbReference>
<evidence type="ECO:0000256" key="21">
    <source>
        <dbReference type="RuleBase" id="RU362060"/>
    </source>
</evidence>
<name>A0AAD1Z986_9LAMI</name>
<dbReference type="EMBL" id="OU503042">
    <property type="protein sequence ID" value="CAI9765353.1"/>
    <property type="molecule type" value="Genomic_DNA"/>
</dbReference>
<dbReference type="FunFam" id="1.10.520.10:FF:000008">
    <property type="entry name" value="Peroxidase"/>
    <property type="match status" value="1"/>
</dbReference>
<feature type="active site" description="Proton acceptor" evidence="16">
    <location>
        <position position="60"/>
    </location>
</feature>
<keyword evidence="12 18" id="KW-0408">Iron</keyword>
<feature type="binding site" evidence="18">
    <location>
        <position position="81"/>
    </location>
    <ligand>
        <name>Ca(2+)</name>
        <dbReference type="ChEBI" id="CHEBI:29108"/>
        <label>1</label>
    </ligand>
</feature>
<feature type="binding site" evidence="18">
    <location>
        <position position="68"/>
    </location>
    <ligand>
        <name>Ca(2+)</name>
        <dbReference type="ChEBI" id="CHEBI:29108"/>
        <label>1</label>
    </ligand>
</feature>
<dbReference type="PANTHER" id="PTHR31235">
    <property type="entry name" value="PEROXIDASE 25-RELATED"/>
    <property type="match status" value="1"/>
</dbReference>
<keyword evidence="6 21" id="KW-0575">Peroxidase</keyword>
<keyword evidence="5 21" id="KW-0964">Secreted</keyword>
<keyword evidence="7 21" id="KW-0349">Heme</keyword>
<reference evidence="23" key="1">
    <citation type="submission" date="2023-05" db="EMBL/GenBank/DDBJ databases">
        <authorList>
            <person name="Huff M."/>
        </authorList>
    </citation>
    <scope>NUCLEOTIDE SEQUENCE</scope>
</reference>
<feature type="binding site" evidence="18">
    <location>
        <position position="64"/>
    </location>
    <ligand>
        <name>Ca(2+)</name>
        <dbReference type="ChEBI" id="CHEBI:29108"/>
        <label>1</label>
    </ligand>
</feature>
<comment type="subcellular location">
    <subcellularLocation>
        <location evidence="21">Secreted</location>
    </subcellularLocation>
</comment>
<feature type="disulfide bond" evidence="20">
    <location>
        <begin position="62"/>
        <end position="67"/>
    </location>
</feature>
<feature type="binding site" evidence="18">
    <location>
        <position position="61"/>
    </location>
    <ligand>
        <name>Ca(2+)</name>
        <dbReference type="ChEBI" id="CHEBI:29108"/>
        <label>1</label>
    </ligand>
</feature>
<feature type="binding site" evidence="18">
    <location>
        <position position="70"/>
    </location>
    <ligand>
        <name>Ca(2+)</name>
        <dbReference type="ChEBI" id="CHEBI:29108"/>
        <label>1</label>
    </ligand>
</feature>
<feature type="binding site" evidence="18">
    <location>
        <position position="236"/>
    </location>
    <ligand>
        <name>Ca(2+)</name>
        <dbReference type="ChEBI" id="CHEBI:29108"/>
        <label>2</label>
    </ligand>
</feature>
<evidence type="ECO:0000256" key="15">
    <source>
        <dbReference type="ARBA" id="ARBA00023324"/>
    </source>
</evidence>
<comment type="cofactor">
    <cofactor evidence="18 21">
        <name>Ca(2+)</name>
        <dbReference type="ChEBI" id="CHEBI:29108"/>
    </cofactor>
    <text evidence="18 21">Binds 2 calcium ions per subunit.</text>
</comment>
<feature type="binding site" evidence="18">
    <location>
        <position position="66"/>
    </location>
    <ligand>
        <name>Ca(2+)</name>
        <dbReference type="ChEBI" id="CHEBI:29108"/>
        <label>1</label>
    </ligand>
</feature>
<protein>
    <recommendedName>
        <fullName evidence="4 21">Peroxidase</fullName>
        <ecNumber evidence="4 21">1.11.1.7</ecNumber>
    </recommendedName>
</protein>
<evidence type="ECO:0000256" key="14">
    <source>
        <dbReference type="ARBA" id="ARBA00023180"/>
    </source>
</evidence>
<keyword evidence="8 18" id="KW-0479">Metal-binding</keyword>
<dbReference type="Pfam" id="PF00141">
    <property type="entry name" value="peroxidase"/>
    <property type="match status" value="1"/>
</dbReference>
<evidence type="ECO:0000256" key="7">
    <source>
        <dbReference type="ARBA" id="ARBA00022617"/>
    </source>
</evidence>
<evidence type="ECO:0000256" key="20">
    <source>
        <dbReference type="PIRSR" id="PIRSR600823-5"/>
    </source>
</evidence>
<evidence type="ECO:0000259" key="22">
    <source>
        <dbReference type="PROSITE" id="PS50873"/>
    </source>
</evidence>
<evidence type="ECO:0000313" key="23">
    <source>
        <dbReference type="EMBL" id="CAI9765353.1"/>
    </source>
</evidence>
<keyword evidence="13 20" id="KW-1015">Disulfide bond</keyword>
<evidence type="ECO:0000256" key="12">
    <source>
        <dbReference type="ARBA" id="ARBA00023004"/>
    </source>
</evidence>
<dbReference type="CDD" id="cd00693">
    <property type="entry name" value="secretory_peroxidase"/>
    <property type="match status" value="1"/>
</dbReference>
<keyword evidence="9 21" id="KW-0732">Signal</keyword>
<dbReference type="GO" id="GO:0020037">
    <property type="term" value="F:heme binding"/>
    <property type="evidence" value="ECO:0007669"/>
    <property type="project" value="UniProtKB-UniRule"/>
</dbReference>
<comment type="similarity">
    <text evidence="21">Belongs to the peroxidase family. Classical plant (class III) peroxidase subfamily.</text>
</comment>
<dbReference type="SUPFAM" id="SSF48113">
    <property type="entry name" value="Heme-dependent peroxidases"/>
    <property type="match status" value="1"/>
</dbReference>
<keyword evidence="24" id="KW-1185">Reference proteome</keyword>
<keyword evidence="10 18" id="KW-0106">Calcium</keyword>
<dbReference type="PROSITE" id="PS00435">
    <property type="entry name" value="PEROXIDASE_1"/>
    <property type="match status" value="1"/>
</dbReference>
<evidence type="ECO:0000256" key="18">
    <source>
        <dbReference type="PIRSR" id="PIRSR600823-3"/>
    </source>
</evidence>
<feature type="site" description="Transition state stabilizer" evidence="19">
    <location>
        <position position="56"/>
    </location>
</feature>
<feature type="chain" id="PRO_5041781005" description="Peroxidase" evidence="21">
    <location>
        <begin position="20"/>
        <end position="415"/>
    </location>
</feature>
<accession>A0AAD1Z986</accession>
<evidence type="ECO:0000256" key="6">
    <source>
        <dbReference type="ARBA" id="ARBA00022559"/>
    </source>
</evidence>
<dbReference type="GO" id="GO:0042744">
    <property type="term" value="P:hydrogen peroxide catabolic process"/>
    <property type="evidence" value="ECO:0007669"/>
    <property type="project" value="UniProtKB-KW"/>
</dbReference>
<dbReference type="Gene3D" id="1.10.520.10">
    <property type="match status" value="1"/>
</dbReference>
<dbReference type="Proteomes" id="UP000834106">
    <property type="component" value="Chromosome 7"/>
</dbReference>
<evidence type="ECO:0000256" key="11">
    <source>
        <dbReference type="ARBA" id="ARBA00023002"/>
    </source>
</evidence>
<keyword evidence="14" id="KW-0325">Glycoprotein</keyword>
<gene>
    <name evidence="23" type="ORF">FPE_LOCUS12783</name>
</gene>
<feature type="signal peptide" evidence="21">
    <location>
        <begin position="1"/>
        <end position="19"/>
    </location>
</feature>
<feature type="disulfide bond" evidence="20">
    <location>
        <begin position="29"/>
        <end position="107"/>
    </location>
</feature>
<dbReference type="GO" id="GO:0006979">
    <property type="term" value="P:response to oxidative stress"/>
    <property type="evidence" value="ECO:0007669"/>
    <property type="project" value="UniProtKB-UniRule"/>
</dbReference>
<evidence type="ECO:0000256" key="8">
    <source>
        <dbReference type="ARBA" id="ARBA00022723"/>
    </source>
</evidence>
<feature type="binding site" evidence="18">
    <location>
        <position position="185"/>
    </location>
    <ligand>
        <name>Ca(2+)</name>
        <dbReference type="ChEBI" id="CHEBI:29108"/>
        <label>2</label>
    </ligand>
</feature>
<evidence type="ECO:0000256" key="3">
    <source>
        <dbReference type="ARBA" id="ARBA00006873"/>
    </source>
</evidence>
<evidence type="ECO:0000256" key="4">
    <source>
        <dbReference type="ARBA" id="ARBA00012313"/>
    </source>
</evidence>
<dbReference type="InterPro" id="IPR010255">
    <property type="entry name" value="Haem_peroxidase_sf"/>
</dbReference>
<feature type="binding site" evidence="17">
    <location>
        <position position="154"/>
    </location>
    <ligand>
        <name>substrate</name>
    </ligand>
</feature>
<dbReference type="GO" id="GO:0140825">
    <property type="term" value="F:lactoperoxidase activity"/>
    <property type="evidence" value="ECO:0007669"/>
    <property type="project" value="UniProtKB-EC"/>
</dbReference>
<evidence type="ECO:0000256" key="1">
    <source>
        <dbReference type="ARBA" id="ARBA00000189"/>
    </source>
</evidence>
<evidence type="ECO:0000256" key="13">
    <source>
        <dbReference type="ARBA" id="ARBA00023157"/>
    </source>
</evidence>
<dbReference type="InterPro" id="IPR033905">
    <property type="entry name" value="Secretory_peroxidase"/>
</dbReference>
<comment type="function">
    <text evidence="2">Removal of H(2)O(2), oxidation of toxic reductants, biosynthesis and degradation of lignin, suberization, auxin catabolism, response to environmental stresses such as wounding, pathogen attack and oxidative stress. These functions might be dependent on each isozyme/isoform in each plant tissue.</text>
</comment>
<proteinExistence type="inferred from homology"/>
<dbReference type="GO" id="GO:0005576">
    <property type="term" value="C:extracellular region"/>
    <property type="evidence" value="ECO:0007669"/>
    <property type="project" value="UniProtKB-SubCell"/>
</dbReference>